<reference evidence="1" key="1">
    <citation type="submission" date="2018-02" db="EMBL/GenBank/DDBJ databases">
        <title>Rhizophora mucronata_Transcriptome.</title>
        <authorList>
            <person name="Meera S.P."/>
            <person name="Sreeshan A."/>
            <person name="Augustine A."/>
        </authorList>
    </citation>
    <scope>NUCLEOTIDE SEQUENCE</scope>
    <source>
        <tissue evidence="1">Leaf</tissue>
    </source>
</reference>
<evidence type="ECO:0000313" key="1">
    <source>
        <dbReference type="EMBL" id="MBX11174.1"/>
    </source>
</evidence>
<organism evidence="1">
    <name type="scientific">Rhizophora mucronata</name>
    <name type="common">Asiatic mangrove</name>
    <dbReference type="NCBI Taxonomy" id="61149"/>
    <lineage>
        <taxon>Eukaryota</taxon>
        <taxon>Viridiplantae</taxon>
        <taxon>Streptophyta</taxon>
        <taxon>Embryophyta</taxon>
        <taxon>Tracheophyta</taxon>
        <taxon>Spermatophyta</taxon>
        <taxon>Magnoliopsida</taxon>
        <taxon>eudicotyledons</taxon>
        <taxon>Gunneridae</taxon>
        <taxon>Pentapetalae</taxon>
        <taxon>rosids</taxon>
        <taxon>fabids</taxon>
        <taxon>Malpighiales</taxon>
        <taxon>Rhizophoraceae</taxon>
        <taxon>Rhizophora</taxon>
    </lineage>
</organism>
<dbReference type="EMBL" id="GGEC01030690">
    <property type="protein sequence ID" value="MBX11174.1"/>
    <property type="molecule type" value="Transcribed_RNA"/>
</dbReference>
<dbReference type="AlphaFoldDB" id="A0A2P2KZM5"/>
<protein>
    <submittedName>
        <fullName evidence="1">Uncharacterized protein</fullName>
    </submittedName>
</protein>
<proteinExistence type="predicted"/>
<accession>A0A2P2KZM5</accession>
<name>A0A2P2KZM5_RHIMU</name>
<sequence length="24" mass="2650">MLPSKAFVERLNAFTIGIILPICC</sequence>